<protein>
    <submittedName>
        <fullName evidence="4">Alanine racemase</fullName>
    </submittedName>
</protein>
<reference evidence="4 5" key="1">
    <citation type="submission" date="2018-05" db="EMBL/GenBank/DDBJ databases">
        <title>Flavobacterium sp. strain IMCC34758, incomplete genome.</title>
        <authorList>
            <person name="Joung Y."/>
        </authorList>
    </citation>
    <scope>NUCLEOTIDE SEQUENCE [LARGE SCALE GENOMIC DNA]</scope>
    <source>
        <strain evidence="4 5">IMCC34758</strain>
    </source>
</reference>
<evidence type="ECO:0000313" key="5">
    <source>
        <dbReference type="Proteomes" id="UP000247681"/>
    </source>
</evidence>
<sequence length="374" mass="42542">MKENWWEIKSEIPVDTPFLAVYEDRIRFNLECLIGSVNGDTQKLRPHIKTHKIGEILELFKIYNIKKIKCATIAEAELAAMHEIPDVLLAYQPVGIKKERWISLIHKYPSVSFSTITDNLESAKALDDIAKINDLKLPVYLDLNTGMDRTGYSVSQDWTTLADKITNLKNLHFEGIHIYDGHLKGSVEERINTASNSFSEIKEKTEAMEQKLGYKLKIVAGGSNTFPFYATQENVECSPGTFVFWDSNYQIHLPEQKFKPALVIVGTIISKPTNATLCIDIGYKAVASENPIEKRLIILNDENLIPTSHSEEHLILENRGINKYKIGDTVYALPYHVCPTCALYDSVQVINKSHQICDQWKVVARSREINIYKI</sequence>
<dbReference type="SUPFAM" id="SSF51419">
    <property type="entry name" value="PLP-binding barrel"/>
    <property type="match status" value="1"/>
</dbReference>
<dbReference type="RefSeq" id="WP_110347426.1">
    <property type="nucleotide sequence ID" value="NZ_QJHL01000003.1"/>
</dbReference>
<dbReference type="InterPro" id="IPR042208">
    <property type="entry name" value="D-ser_dehydrat-like_sf"/>
</dbReference>
<dbReference type="CDD" id="cd06821">
    <property type="entry name" value="PLPDE_III_D-TA"/>
    <property type="match status" value="1"/>
</dbReference>
<dbReference type="PANTHER" id="PTHR28004">
    <property type="entry name" value="ZGC:162816-RELATED"/>
    <property type="match status" value="1"/>
</dbReference>
<organism evidence="4 5">
    <name type="scientific">Flavobacterium hydrophilum</name>
    <dbReference type="NCBI Taxonomy" id="2211445"/>
    <lineage>
        <taxon>Bacteria</taxon>
        <taxon>Pseudomonadati</taxon>
        <taxon>Bacteroidota</taxon>
        <taxon>Flavobacteriia</taxon>
        <taxon>Flavobacteriales</taxon>
        <taxon>Flavobacteriaceae</taxon>
        <taxon>Flavobacterium</taxon>
    </lineage>
</organism>
<dbReference type="InterPro" id="IPR026956">
    <property type="entry name" value="D-ser_dehydrat-like_dom"/>
</dbReference>
<feature type="domain" description="D-serine dehydratase-like" evidence="3">
    <location>
        <begin position="261"/>
        <end position="351"/>
    </location>
</feature>
<evidence type="ECO:0000259" key="3">
    <source>
        <dbReference type="SMART" id="SM01119"/>
    </source>
</evidence>
<dbReference type="AlphaFoldDB" id="A0A2V4C0A8"/>
<comment type="similarity">
    <text evidence="1">Belongs to the DSD1 family.</text>
</comment>
<dbReference type="InterPro" id="IPR001608">
    <property type="entry name" value="Ala_racemase_N"/>
</dbReference>
<dbReference type="Gene3D" id="3.20.20.10">
    <property type="entry name" value="Alanine racemase"/>
    <property type="match status" value="1"/>
</dbReference>
<dbReference type="OrthoDB" id="9788869at2"/>
<dbReference type="Pfam" id="PF14031">
    <property type="entry name" value="D-ser_dehydrat"/>
    <property type="match status" value="1"/>
</dbReference>
<dbReference type="PANTHER" id="PTHR28004:SF2">
    <property type="entry name" value="D-SERINE DEHYDRATASE"/>
    <property type="match status" value="1"/>
</dbReference>
<dbReference type="InterPro" id="IPR051466">
    <property type="entry name" value="D-amino_acid_metab_enzyme"/>
</dbReference>
<dbReference type="Pfam" id="PF01168">
    <property type="entry name" value="Ala_racemase_N"/>
    <property type="match status" value="1"/>
</dbReference>
<evidence type="ECO:0000313" key="4">
    <source>
        <dbReference type="EMBL" id="PXY44708.1"/>
    </source>
</evidence>
<dbReference type="Gene3D" id="2.40.37.20">
    <property type="entry name" value="D-serine dehydratase-like domain"/>
    <property type="match status" value="1"/>
</dbReference>
<evidence type="ECO:0000256" key="1">
    <source>
        <dbReference type="ARBA" id="ARBA00005323"/>
    </source>
</evidence>
<dbReference type="GO" id="GO:0008721">
    <property type="term" value="F:D-serine ammonia-lyase activity"/>
    <property type="evidence" value="ECO:0007669"/>
    <property type="project" value="TreeGrafter"/>
</dbReference>
<comment type="caution">
    <text evidence="4">The sequence shown here is derived from an EMBL/GenBank/DDBJ whole genome shotgun (WGS) entry which is preliminary data.</text>
</comment>
<accession>A0A2V4C0A8</accession>
<proteinExistence type="inferred from homology"/>
<dbReference type="SMART" id="SM01119">
    <property type="entry name" value="D-ser_dehydrat"/>
    <property type="match status" value="1"/>
</dbReference>
<evidence type="ECO:0000256" key="2">
    <source>
        <dbReference type="ARBA" id="ARBA00023239"/>
    </source>
</evidence>
<keyword evidence="5" id="KW-1185">Reference proteome</keyword>
<dbReference type="Proteomes" id="UP000247681">
    <property type="component" value="Unassembled WGS sequence"/>
</dbReference>
<gene>
    <name evidence="4" type="ORF">DMB68_14735</name>
</gene>
<keyword evidence="2" id="KW-0456">Lyase</keyword>
<dbReference type="InterPro" id="IPR029066">
    <property type="entry name" value="PLP-binding_barrel"/>
</dbReference>
<dbReference type="GO" id="GO:0036088">
    <property type="term" value="P:D-serine catabolic process"/>
    <property type="evidence" value="ECO:0007669"/>
    <property type="project" value="TreeGrafter"/>
</dbReference>
<dbReference type="EMBL" id="QJHL01000003">
    <property type="protein sequence ID" value="PXY44708.1"/>
    <property type="molecule type" value="Genomic_DNA"/>
</dbReference>
<name>A0A2V4C0A8_9FLAO</name>